<protein>
    <recommendedName>
        <fullName evidence="3">Dienelactone hydrolase domain-containing protein</fullName>
    </recommendedName>
</protein>
<dbReference type="Gene3D" id="3.40.50.1820">
    <property type="entry name" value="alpha/beta hydrolase"/>
    <property type="match status" value="1"/>
</dbReference>
<gene>
    <name evidence="1" type="ORF">VNI00_001975</name>
</gene>
<accession>A0AAW0E3B7</accession>
<dbReference type="InterPro" id="IPR029058">
    <property type="entry name" value="AB_hydrolase_fold"/>
</dbReference>
<dbReference type="EMBL" id="JAYKXP010000005">
    <property type="protein sequence ID" value="KAK7058344.1"/>
    <property type="molecule type" value="Genomic_DNA"/>
</dbReference>
<evidence type="ECO:0000313" key="2">
    <source>
        <dbReference type="Proteomes" id="UP001383192"/>
    </source>
</evidence>
<comment type="caution">
    <text evidence="1">The sequence shown here is derived from an EMBL/GenBank/DDBJ whole genome shotgun (WGS) entry which is preliminary data.</text>
</comment>
<keyword evidence="2" id="KW-1185">Reference proteome</keyword>
<evidence type="ECO:0000313" key="1">
    <source>
        <dbReference type="EMBL" id="KAK7058344.1"/>
    </source>
</evidence>
<name>A0AAW0E3B7_9AGAR</name>
<dbReference type="AlphaFoldDB" id="A0AAW0E3B7"/>
<evidence type="ECO:0008006" key="3">
    <source>
        <dbReference type="Google" id="ProtNLM"/>
    </source>
</evidence>
<dbReference type="PANTHER" id="PTHR47668:SF1">
    <property type="entry name" value="DIENELACTONE HYDROLASE DOMAIN-CONTAINING PROTEIN-RELATED"/>
    <property type="match status" value="1"/>
</dbReference>
<dbReference type="PANTHER" id="PTHR47668">
    <property type="entry name" value="DIENELACTONE HYDROLASE FAMILY PROTEIN (AFU_ORTHOLOGUE AFUA_6G01940)"/>
    <property type="match status" value="1"/>
</dbReference>
<organism evidence="1 2">
    <name type="scientific">Paramarasmius palmivorus</name>
    <dbReference type="NCBI Taxonomy" id="297713"/>
    <lineage>
        <taxon>Eukaryota</taxon>
        <taxon>Fungi</taxon>
        <taxon>Dikarya</taxon>
        <taxon>Basidiomycota</taxon>
        <taxon>Agaricomycotina</taxon>
        <taxon>Agaricomycetes</taxon>
        <taxon>Agaricomycetidae</taxon>
        <taxon>Agaricales</taxon>
        <taxon>Marasmiineae</taxon>
        <taxon>Marasmiaceae</taxon>
        <taxon>Paramarasmius</taxon>
    </lineage>
</organism>
<dbReference type="Proteomes" id="UP001383192">
    <property type="component" value="Unassembled WGS sequence"/>
</dbReference>
<proteinExistence type="predicted"/>
<sequence length="220" mass="24325">MRHYVPKGTFKSHGHFNKVYVTGPTTSEHALVVTQQGADIVASALNTTVYMPDFFEPHGPFPIEKFPPQTDEDKNQLQEFFGGTANPAENTAKLVAFGRVLKEGGAKRVGGKVTVSAGGENTPFDAVSIVHPAMLSAEDANKLTVPLGMYISGDEPVDEYNKIIDVLSKKPFASQCDYKNYTNMFHGWAAARGDLNNADNKREYEDVYKRLVEYFKKTLV</sequence>
<reference evidence="1 2" key="1">
    <citation type="submission" date="2024-01" db="EMBL/GenBank/DDBJ databases">
        <title>A draft genome for a cacao thread blight-causing isolate of Paramarasmius palmivorus.</title>
        <authorList>
            <person name="Baruah I.K."/>
            <person name="Bukari Y."/>
            <person name="Amoako-Attah I."/>
            <person name="Meinhardt L.W."/>
            <person name="Bailey B.A."/>
            <person name="Cohen S.P."/>
        </authorList>
    </citation>
    <scope>NUCLEOTIDE SEQUENCE [LARGE SCALE GENOMIC DNA]</scope>
    <source>
        <strain evidence="1 2">GH-12</strain>
    </source>
</reference>